<dbReference type="Proteomes" id="UP000623795">
    <property type="component" value="Unassembled WGS sequence"/>
</dbReference>
<evidence type="ECO:0000256" key="5">
    <source>
        <dbReference type="RuleBase" id="RU003657"/>
    </source>
</evidence>
<keyword evidence="3 5" id="KW-0368">Histidine biosynthesis</keyword>
<keyword evidence="2 5" id="KW-0028">Amino-acid biosynthesis</keyword>
<dbReference type="InterPro" id="IPR006062">
    <property type="entry name" value="His_biosynth"/>
</dbReference>
<keyword evidence="7" id="KW-1185">Reference proteome</keyword>
<dbReference type="SUPFAM" id="SSF51366">
    <property type="entry name" value="Ribulose-phoshate binding barrel"/>
    <property type="match status" value="1"/>
</dbReference>
<comment type="similarity">
    <text evidence="1 5">Belongs to the HisA/HisF family.</text>
</comment>
<reference evidence="6 7" key="1">
    <citation type="submission" date="2019-12" db="EMBL/GenBank/DDBJ databases">
        <title>Comparative genomics gives insights into the taxonomy of the Azoarcus-Aromatoleum group and reveals separate origins of nif in the plant-associated Azoarcus and non-plant-associated Aromatoleum sub-groups.</title>
        <authorList>
            <person name="Lafos M."/>
            <person name="Maluk M."/>
            <person name="Batista M."/>
            <person name="Junghare M."/>
            <person name="Carmona M."/>
            <person name="Faoro H."/>
            <person name="Cruz L.M."/>
            <person name="Battistoni F."/>
            <person name="De Souza E."/>
            <person name="Pedrosa F."/>
            <person name="Chen W.-M."/>
            <person name="Poole P.S."/>
            <person name="Dixon R.A."/>
            <person name="James E.K."/>
        </authorList>
    </citation>
    <scope>NUCLEOTIDE SEQUENCE [LARGE SCALE GENOMIC DNA]</scope>
    <source>
        <strain evidence="6 7">Td21</strain>
    </source>
</reference>
<dbReference type="Gene3D" id="3.20.20.70">
    <property type="entry name" value="Aldolase class I"/>
    <property type="match status" value="1"/>
</dbReference>
<proteinExistence type="inferred from homology"/>
<organism evidence="6 7">
    <name type="scientific">Aromatoleum toluvorans</name>
    <dbReference type="NCBI Taxonomy" id="92002"/>
    <lineage>
        <taxon>Bacteria</taxon>
        <taxon>Pseudomonadati</taxon>
        <taxon>Pseudomonadota</taxon>
        <taxon>Betaproteobacteria</taxon>
        <taxon>Rhodocyclales</taxon>
        <taxon>Rhodocyclaceae</taxon>
        <taxon>Aromatoleum</taxon>
    </lineage>
</organism>
<dbReference type="Pfam" id="PF00977">
    <property type="entry name" value="His_biosynth"/>
    <property type="match status" value="1"/>
</dbReference>
<dbReference type="CDD" id="cd04723">
    <property type="entry name" value="HisA_HisF"/>
    <property type="match status" value="1"/>
</dbReference>
<evidence type="ECO:0000256" key="3">
    <source>
        <dbReference type="ARBA" id="ARBA00023102"/>
    </source>
</evidence>
<accession>A0ABX1Q021</accession>
<evidence type="ECO:0000313" key="7">
    <source>
        <dbReference type="Proteomes" id="UP000623795"/>
    </source>
</evidence>
<dbReference type="EMBL" id="WTVN01000013">
    <property type="protein sequence ID" value="NMG44096.1"/>
    <property type="molecule type" value="Genomic_DNA"/>
</dbReference>
<dbReference type="RefSeq" id="WP_169255966.1">
    <property type="nucleotide sequence ID" value="NZ_WTVN01000013.1"/>
</dbReference>
<gene>
    <name evidence="6" type="ORF">GPA22_10180</name>
</gene>
<evidence type="ECO:0000256" key="1">
    <source>
        <dbReference type="ARBA" id="ARBA00009667"/>
    </source>
</evidence>
<evidence type="ECO:0000256" key="2">
    <source>
        <dbReference type="ARBA" id="ARBA00022605"/>
    </source>
</evidence>
<comment type="caution">
    <text evidence="6">The sequence shown here is derived from an EMBL/GenBank/DDBJ whole genome shotgun (WGS) entry which is preliminary data.</text>
</comment>
<comment type="pathway">
    <text evidence="4">Amino-acid biosynthesis.</text>
</comment>
<evidence type="ECO:0000256" key="4">
    <source>
        <dbReference type="ARBA" id="ARBA00029440"/>
    </source>
</evidence>
<dbReference type="InterPro" id="IPR011060">
    <property type="entry name" value="RibuloseP-bd_barrel"/>
</dbReference>
<protein>
    <submittedName>
        <fullName evidence="6">Nickel transporter</fullName>
    </submittedName>
</protein>
<name>A0ABX1Q021_9RHOO</name>
<evidence type="ECO:0000313" key="6">
    <source>
        <dbReference type="EMBL" id="NMG44096.1"/>
    </source>
</evidence>
<sequence>MQVVPVIDLLAGEVVRAVRGERSTYRPIHSALCSGCEPLAVARALLDYTGSSILYIADLDALTGGVPQAGVLAALLAALPATTIWLDGGFRDASAFAALVRQLGADGNRVAPVFASESLASPQAARDAFLHHPGAILSLDRRGDQILDPAGCWTDASLWPARVIVMTLERVGAFAGPELELLASIRRRAPGAMLIGAGGIRDAADLDGAVAAGADAWLVASALHDRRLAPHAVPR</sequence>
<dbReference type="InterPro" id="IPR013785">
    <property type="entry name" value="Aldolase_TIM"/>
</dbReference>